<dbReference type="Proteomes" id="UP000294359">
    <property type="component" value="Chromosome"/>
</dbReference>
<reference evidence="4" key="1">
    <citation type="journal article" date="2014" name="Int. J. Syst. Evol. Microbiol.">
        <title>Complete genome sequence of Corynebacterium casei LMG S-19264T (=DSM 44701T), isolated from a smear-ripened cheese.</title>
        <authorList>
            <consortium name="US DOE Joint Genome Institute (JGI-PGF)"/>
            <person name="Walter F."/>
            <person name="Albersmeier A."/>
            <person name="Kalinowski J."/>
            <person name="Ruckert C."/>
        </authorList>
    </citation>
    <scope>NUCLEOTIDE SEQUENCE</scope>
    <source>
        <strain evidence="4">KCTC 12344</strain>
    </source>
</reference>
<dbReference type="RefSeq" id="WP_134382661.1">
    <property type="nucleotide sequence ID" value="NZ_BMWW01000003.1"/>
</dbReference>
<gene>
    <name evidence="5" type="ORF">E1742_00215</name>
    <name evidence="4" type="ORF">GCM10007388_22390</name>
</gene>
<keyword evidence="2" id="KW-0472">Membrane</keyword>
<keyword evidence="3" id="KW-0998">Cell outer membrane</keyword>
<name>A0A4P7BBH2_9BURK</name>
<evidence type="ECO:0000313" key="5">
    <source>
        <dbReference type="EMBL" id="QBQ34785.1"/>
    </source>
</evidence>
<evidence type="ECO:0000256" key="3">
    <source>
        <dbReference type="ARBA" id="ARBA00023237"/>
    </source>
</evidence>
<reference evidence="4" key="3">
    <citation type="submission" date="2022-12" db="EMBL/GenBank/DDBJ databases">
        <authorList>
            <person name="Sun Q."/>
            <person name="Kim S."/>
        </authorList>
    </citation>
    <scope>NUCLEOTIDE SEQUENCE</scope>
    <source>
        <strain evidence="4">KCTC 12344</strain>
    </source>
</reference>
<evidence type="ECO:0000313" key="6">
    <source>
        <dbReference type="Proteomes" id="UP000294359"/>
    </source>
</evidence>
<dbReference type="EMBL" id="CP038026">
    <property type="protein sequence ID" value="QBQ34785.1"/>
    <property type="molecule type" value="Genomic_DNA"/>
</dbReference>
<evidence type="ECO:0000313" key="7">
    <source>
        <dbReference type="Proteomes" id="UP000619512"/>
    </source>
</evidence>
<proteinExistence type="predicted"/>
<evidence type="ECO:0000313" key="4">
    <source>
        <dbReference type="EMBL" id="GGY88487.1"/>
    </source>
</evidence>
<evidence type="ECO:0000256" key="1">
    <source>
        <dbReference type="ARBA" id="ARBA00004442"/>
    </source>
</evidence>
<dbReference type="InterPro" id="IPR036942">
    <property type="entry name" value="Beta-barrel_TonB_sf"/>
</dbReference>
<dbReference type="OrthoDB" id="8538693at2"/>
<dbReference type="GO" id="GO:0009279">
    <property type="term" value="C:cell outer membrane"/>
    <property type="evidence" value="ECO:0007669"/>
    <property type="project" value="UniProtKB-SubCell"/>
</dbReference>
<evidence type="ECO:0008006" key="8">
    <source>
        <dbReference type="Google" id="ProtNLM"/>
    </source>
</evidence>
<evidence type="ECO:0000256" key="2">
    <source>
        <dbReference type="ARBA" id="ARBA00023136"/>
    </source>
</evidence>
<accession>A0A4P7BBH2</accession>
<dbReference type="EMBL" id="BMWW01000003">
    <property type="protein sequence ID" value="GGY88487.1"/>
    <property type="molecule type" value="Genomic_DNA"/>
</dbReference>
<reference evidence="5 6" key="2">
    <citation type="submission" date="2019-03" db="EMBL/GenBank/DDBJ databases">
        <title>Draft Genome Sequences of Six Type Strains of the Genus Massilia.</title>
        <authorList>
            <person name="Miess H."/>
            <person name="Frediansyhah A."/>
            <person name="Gross H."/>
        </authorList>
    </citation>
    <scope>NUCLEOTIDE SEQUENCE [LARGE SCALE GENOMIC DNA]</scope>
    <source>
        <strain evidence="5 6">DSM 17505</strain>
    </source>
</reference>
<dbReference type="Proteomes" id="UP000619512">
    <property type="component" value="Unassembled WGS sequence"/>
</dbReference>
<keyword evidence="6" id="KW-1185">Reference proteome</keyword>
<comment type="subcellular location">
    <subcellularLocation>
        <location evidence="1">Cell outer membrane</location>
    </subcellularLocation>
</comment>
<sequence length="77" mass="8234">MFGTVGNSTLTRVPDYGLASFSAGTGGKLAHGNPEVSVWLNNAFDKTWWRLVNGDDGAVAGWRGEPRTLGATLAYNY</sequence>
<organism evidence="4 7">
    <name type="scientific">Pseudoduganella plicata</name>
    <dbReference type="NCBI Taxonomy" id="321984"/>
    <lineage>
        <taxon>Bacteria</taxon>
        <taxon>Pseudomonadati</taxon>
        <taxon>Pseudomonadota</taxon>
        <taxon>Betaproteobacteria</taxon>
        <taxon>Burkholderiales</taxon>
        <taxon>Oxalobacteraceae</taxon>
        <taxon>Telluria group</taxon>
        <taxon>Pseudoduganella</taxon>
    </lineage>
</organism>
<protein>
    <recommendedName>
        <fullName evidence="8">TonB-dependent receptor</fullName>
    </recommendedName>
</protein>
<dbReference type="Gene3D" id="2.40.170.20">
    <property type="entry name" value="TonB-dependent receptor, beta-barrel domain"/>
    <property type="match status" value="1"/>
</dbReference>
<dbReference type="AlphaFoldDB" id="A0A4P7BBH2"/>
<dbReference type="SUPFAM" id="SSF56935">
    <property type="entry name" value="Porins"/>
    <property type="match status" value="1"/>
</dbReference>